<dbReference type="RefSeq" id="WP_109618489.1">
    <property type="nucleotide sequence ID" value="NZ_QGDO01000003.1"/>
</dbReference>
<name>A0A315Z996_SEDFL</name>
<feature type="transmembrane region" description="Helical" evidence="1">
    <location>
        <begin position="20"/>
        <end position="47"/>
    </location>
</feature>
<evidence type="ECO:0000313" key="2">
    <source>
        <dbReference type="EMBL" id="PWJ41970.1"/>
    </source>
</evidence>
<reference evidence="2 3" key="1">
    <citation type="submission" date="2018-03" db="EMBL/GenBank/DDBJ databases">
        <title>Genomic Encyclopedia of Archaeal and Bacterial Type Strains, Phase II (KMG-II): from individual species to whole genera.</title>
        <authorList>
            <person name="Goeker M."/>
        </authorList>
    </citation>
    <scope>NUCLEOTIDE SEQUENCE [LARGE SCALE GENOMIC DNA]</scope>
    <source>
        <strain evidence="2 3">DSM 28229</strain>
    </source>
</reference>
<feature type="transmembrane region" description="Helical" evidence="1">
    <location>
        <begin position="53"/>
        <end position="74"/>
    </location>
</feature>
<accession>A0A315Z996</accession>
<feature type="transmembrane region" description="Helical" evidence="1">
    <location>
        <begin position="137"/>
        <end position="155"/>
    </location>
</feature>
<keyword evidence="3" id="KW-1185">Reference proteome</keyword>
<organism evidence="2 3">
    <name type="scientific">Sediminitomix flava</name>
    <dbReference type="NCBI Taxonomy" id="379075"/>
    <lineage>
        <taxon>Bacteria</taxon>
        <taxon>Pseudomonadati</taxon>
        <taxon>Bacteroidota</taxon>
        <taxon>Cytophagia</taxon>
        <taxon>Cytophagales</taxon>
        <taxon>Flammeovirgaceae</taxon>
        <taxon>Sediminitomix</taxon>
    </lineage>
</organism>
<proteinExistence type="predicted"/>
<protein>
    <recommendedName>
        <fullName evidence="4">ABC-2 type transport system permease protein</fullName>
    </recommendedName>
</protein>
<keyword evidence="1" id="KW-0472">Membrane</keyword>
<evidence type="ECO:0000313" key="3">
    <source>
        <dbReference type="Proteomes" id="UP000245535"/>
    </source>
</evidence>
<dbReference type="Proteomes" id="UP000245535">
    <property type="component" value="Unassembled WGS sequence"/>
</dbReference>
<evidence type="ECO:0008006" key="4">
    <source>
        <dbReference type="Google" id="ProtNLM"/>
    </source>
</evidence>
<gene>
    <name evidence="2" type="ORF">BC781_103220</name>
</gene>
<keyword evidence="1" id="KW-1133">Transmembrane helix</keyword>
<comment type="caution">
    <text evidence="2">The sequence shown here is derived from an EMBL/GenBank/DDBJ whole genome shotgun (WGS) entry which is preliminary data.</text>
</comment>
<feature type="transmembrane region" description="Helical" evidence="1">
    <location>
        <begin position="162"/>
        <end position="183"/>
    </location>
</feature>
<dbReference type="OrthoDB" id="1117280at2"/>
<evidence type="ECO:0000256" key="1">
    <source>
        <dbReference type="SAM" id="Phobius"/>
    </source>
</evidence>
<dbReference type="AlphaFoldDB" id="A0A315Z996"/>
<dbReference type="EMBL" id="QGDO01000003">
    <property type="protein sequence ID" value="PWJ41970.1"/>
    <property type="molecule type" value="Genomic_DNA"/>
</dbReference>
<feature type="transmembrane region" description="Helical" evidence="1">
    <location>
        <begin position="103"/>
        <end position="131"/>
    </location>
</feature>
<feature type="transmembrane region" description="Helical" evidence="1">
    <location>
        <begin position="210"/>
        <end position="231"/>
    </location>
</feature>
<keyword evidence="1" id="KW-0812">Transmembrane</keyword>
<sequence>MFKSFKNSSIIITSMVKYNLKIIFSSFFTYFLIVAFLVLALIVGIAIADSEGFNFAIDLMYGWLLFPGMLLVFYPTTFGIQNDKDANILEVIFSIPNYRYKVWLVRLVMVFIISIAILALFDSLLSVLIFPHEISKVVLQLCFPVIFFGSIGFVFSTMIKTGSGAAVVTILVTIALMILSGAAEGTKWDFFLNPFDQPYQVTNTALWEDIIFYNRIYMLVASVAMILYAMMRLQKREAFNS</sequence>